<dbReference type="EMBL" id="UINC01060127">
    <property type="protein sequence ID" value="SVB84303.1"/>
    <property type="molecule type" value="Genomic_DNA"/>
</dbReference>
<feature type="non-terminal residue" evidence="2">
    <location>
        <position position="325"/>
    </location>
</feature>
<evidence type="ECO:0000259" key="1">
    <source>
        <dbReference type="Pfam" id="PF11412"/>
    </source>
</evidence>
<name>A0A382HC22_9ZZZZ</name>
<dbReference type="InterPro" id="IPR028250">
    <property type="entry name" value="DsbDN"/>
</dbReference>
<evidence type="ECO:0000313" key="2">
    <source>
        <dbReference type="EMBL" id="SVB84303.1"/>
    </source>
</evidence>
<organism evidence="2">
    <name type="scientific">marine metagenome</name>
    <dbReference type="NCBI Taxonomy" id="408172"/>
    <lineage>
        <taxon>unclassified sequences</taxon>
        <taxon>metagenomes</taxon>
        <taxon>ecological metagenomes</taxon>
    </lineage>
</organism>
<accession>A0A382HC22</accession>
<dbReference type="AlphaFoldDB" id="A0A382HC22"/>
<protein>
    <recommendedName>
        <fullName evidence="1">Thiol:disulfide interchange protein DsbD N-terminal domain-containing protein</fullName>
    </recommendedName>
</protein>
<reference evidence="2" key="1">
    <citation type="submission" date="2018-05" db="EMBL/GenBank/DDBJ databases">
        <authorList>
            <person name="Lanie J.A."/>
            <person name="Ng W.-L."/>
            <person name="Kazmierczak K.M."/>
            <person name="Andrzejewski T.M."/>
            <person name="Davidsen T.M."/>
            <person name="Wayne K.J."/>
            <person name="Tettelin H."/>
            <person name="Glass J.I."/>
            <person name="Rusch D."/>
            <person name="Podicherti R."/>
            <person name="Tsui H.-C.T."/>
            <person name="Winkler M.E."/>
        </authorList>
    </citation>
    <scope>NUCLEOTIDE SEQUENCE</scope>
</reference>
<dbReference type="Pfam" id="PF11412">
    <property type="entry name" value="DsbD_N"/>
    <property type="match status" value="1"/>
</dbReference>
<gene>
    <name evidence="2" type="ORF">METZ01_LOCUS237157</name>
</gene>
<proteinExistence type="predicted"/>
<sequence>MSVRVLGFIFFLATGASVSAQFDDPFGGGQAGDSQAATKVKLLLSHDTIKPDSTVMAGLELTMADGWHTYWINPGEAGIATSVEWKLPKGVTAGQIQWPMPEKFTALGSIGYGYHDKTILLVPLAIAADVALGQVTILGKVSWLECKELCIPRDQQVSATLVIAGTAKLSTAAAELDATKKKLPKADVRLAVKAWWDGAVKDDERTLLIEFDAGQAGADADFFSMPSESFDVSPESEVTASAATRVRIKKTVTKFEGAWPREFTGLAVRNLKDHDKMEAFEVEFPVLASASGTAGTTAPAGPLPTATAGKSLWRMLVYAFIGGLI</sequence>
<feature type="domain" description="Thiol:disulfide interchange protein DsbD N-terminal" evidence="1">
    <location>
        <begin position="51"/>
        <end position="159"/>
    </location>
</feature>